<keyword evidence="3" id="KW-1185">Reference proteome</keyword>
<evidence type="ECO:0000313" key="3">
    <source>
        <dbReference type="Proteomes" id="UP000516444"/>
    </source>
</evidence>
<dbReference type="RefSeq" id="WP_190853772.1">
    <property type="nucleotide sequence ID" value="NZ_AP023440.1"/>
</dbReference>
<sequence length="643" mass="69193">MFEPPSGTRTTLGRHHTPASDVDALAAGRLTAGTAHRIRAVERGRRMLMVRAVVETARECAVDAGPPLPSMDIALDLLLRVEQARPDVVVDLLEHPGTGIWAVRALERLHAGDKVPHEGRDGLPLWAELGYLHCLAAAAALRSGTEGTIRLPVREGCVALPTLGRIRLPAATDHDRARTPAVATLRVPRAGSGPAVLAAGEHRLSLPADPGRPSSDWQPVRRAAWAPESSAPSLVLEDCDPYRDFRAQTLPSSSVSLSGGQAERWQQLLDEAGELLSARHPQATELLAAALRVVVPLPPAPRFRTASASYSEAFGSALISLPPDPVELAVTMVHETRHSVLNGLLHQLPLCDTDSPGAEDPLFYAPWRGDPRPLSGVLHGAYAFAGVTEFWRVERRALSGPAADLAHFEYAVWHTAVGEALATLRTSPGLTEAGRQFVERMAETADAWPYEPVPEWPGELARAEGADLRAVWRARHTRPDPGQVRALTEAWRSGADPGTAPGVRSRLRPDPRGGLPDARAELRRVRLAEPETLLARVRADEDASSRPLALVAADVALLLGDAARSVRGYLHVLTEYPRLPSAWAGLGLALTAAGRPTAAHALLRRPEVVRAVHRQTHERYGVSPDPVEVADWIGRNPAVCDAS</sequence>
<dbReference type="Proteomes" id="UP000516444">
    <property type="component" value="Chromosome"/>
</dbReference>
<feature type="region of interest" description="Disordered" evidence="1">
    <location>
        <begin position="492"/>
        <end position="518"/>
    </location>
</feature>
<accession>A0A7G1PAC3</accession>
<reference evidence="2 3" key="1">
    <citation type="journal article" date="2014" name="Int. J. Syst. Evol. Microbiol.">
        <title>Complete genome sequence of Corynebacterium casei LMG S-19264T (=DSM 44701T), isolated from a smear-ripened cheese.</title>
        <authorList>
            <consortium name="US DOE Joint Genome Institute (JGI-PGF)"/>
            <person name="Walter F."/>
            <person name="Albersmeier A."/>
            <person name="Kalinowski J."/>
            <person name="Ruckert C."/>
        </authorList>
    </citation>
    <scope>NUCLEOTIDE SEQUENCE [LARGE SCALE GENOMIC DNA]</scope>
    <source>
        <strain evidence="2 3">JCM 4677</strain>
    </source>
</reference>
<dbReference type="InterPro" id="IPR026337">
    <property type="entry name" value="AKG_HExxH"/>
</dbReference>
<dbReference type="NCBIfam" id="TIGR04267">
    <property type="entry name" value="mod_HExxH"/>
    <property type="match status" value="1"/>
</dbReference>
<gene>
    <name evidence="2" type="ORF">GCM10017557_68610</name>
</gene>
<name>A0A7G1PAC3_9ACTN</name>
<evidence type="ECO:0000313" key="2">
    <source>
        <dbReference type="EMBL" id="BCL32002.1"/>
    </source>
</evidence>
<proteinExistence type="predicted"/>
<dbReference type="EMBL" id="AP023440">
    <property type="protein sequence ID" value="BCL32002.1"/>
    <property type="molecule type" value="Genomic_DNA"/>
</dbReference>
<dbReference type="AlphaFoldDB" id="A0A7G1PAC3"/>
<protein>
    <submittedName>
        <fullName evidence="2">HEXXH motif domain-containing protein</fullName>
    </submittedName>
</protein>
<evidence type="ECO:0000256" key="1">
    <source>
        <dbReference type="SAM" id="MobiDB-lite"/>
    </source>
</evidence>
<organism evidence="2 3">
    <name type="scientific">Streptomyces aurantiacus</name>
    <dbReference type="NCBI Taxonomy" id="47760"/>
    <lineage>
        <taxon>Bacteria</taxon>
        <taxon>Bacillati</taxon>
        <taxon>Actinomycetota</taxon>
        <taxon>Actinomycetes</taxon>
        <taxon>Kitasatosporales</taxon>
        <taxon>Streptomycetaceae</taxon>
        <taxon>Streptomyces</taxon>
        <taxon>Streptomyces aurantiacus group</taxon>
    </lineage>
</organism>
<dbReference type="KEGG" id="sgm:GCM10017557_68610"/>